<proteinExistence type="predicted"/>
<dbReference type="Pfam" id="PF07956">
    <property type="entry name" value="DUF1690"/>
    <property type="match status" value="1"/>
</dbReference>
<dbReference type="RefSeq" id="XP_066829871.1">
    <property type="nucleotide sequence ID" value="XM_066972987.1"/>
</dbReference>
<reference evidence="1 2" key="1">
    <citation type="submission" date="2024-03" db="EMBL/GenBank/DDBJ databases">
        <authorList>
            <person name="Brejova B."/>
        </authorList>
    </citation>
    <scope>NUCLEOTIDE SEQUENCE [LARGE SCALE GENOMIC DNA]</scope>
    <source>
        <strain evidence="1 2">CBS 14171</strain>
    </source>
</reference>
<organism evidence="1 2">
    <name type="scientific">Lodderomyces beijingensis</name>
    <dbReference type="NCBI Taxonomy" id="1775926"/>
    <lineage>
        <taxon>Eukaryota</taxon>
        <taxon>Fungi</taxon>
        <taxon>Dikarya</taxon>
        <taxon>Ascomycota</taxon>
        <taxon>Saccharomycotina</taxon>
        <taxon>Pichiomycetes</taxon>
        <taxon>Debaryomycetaceae</taxon>
        <taxon>Candida/Lodderomyces clade</taxon>
        <taxon>Lodderomyces</taxon>
    </lineage>
</organism>
<evidence type="ECO:0008006" key="3">
    <source>
        <dbReference type="Google" id="ProtNLM"/>
    </source>
</evidence>
<dbReference type="InterPro" id="IPR012471">
    <property type="entry name" value="DUF1690"/>
</dbReference>
<dbReference type="GeneID" id="92208129"/>
<evidence type="ECO:0000313" key="1">
    <source>
        <dbReference type="EMBL" id="CAK9438709.1"/>
    </source>
</evidence>
<evidence type="ECO:0000313" key="2">
    <source>
        <dbReference type="Proteomes" id="UP001497383"/>
    </source>
</evidence>
<dbReference type="EMBL" id="OZ022407">
    <property type="protein sequence ID" value="CAK9438709.1"/>
    <property type="molecule type" value="Genomic_DNA"/>
</dbReference>
<sequence>MGSTTSKPETKVFTPQSPIDFSSSFLSQLEQSPDSDYSRAQYAEKYIQDRVAAELAKLEKETIKKFKDTTNAALSNDSNTTATEAGLSVPESNGKIAKLTQLLKENAQLEKINLTPQITASRDSVIACLKENQGKSLNCWDEVETFKKLVKDL</sequence>
<keyword evidence="2" id="KW-1185">Reference proteome</keyword>
<name>A0ABP0ZKN0_9ASCO</name>
<dbReference type="Proteomes" id="UP001497383">
    <property type="component" value="Chromosome 3"/>
</dbReference>
<accession>A0ABP0ZKN0</accession>
<gene>
    <name evidence="1" type="ORF">LODBEIA_P29330</name>
</gene>
<protein>
    <recommendedName>
        <fullName evidence="3">MICOS complex subunit MIC19</fullName>
    </recommendedName>
</protein>